<dbReference type="InterPro" id="IPR003735">
    <property type="entry name" value="Metal_Tscrpt_repr"/>
</dbReference>
<dbReference type="Gene3D" id="1.20.58.1000">
    <property type="entry name" value="Metal-sensitive repressor, helix protomer"/>
    <property type="match status" value="1"/>
</dbReference>
<organism evidence="2 3">
    <name type="scientific">Thalassotalea castellviae</name>
    <dbReference type="NCBI Taxonomy" id="3075612"/>
    <lineage>
        <taxon>Bacteria</taxon>
        <taxon>Pseudomonadati</taxon>
        <taxon>Pseudomonadota</taxon>
        <taxon>Gammaproteobacteria</taxon>
        <taxon>Alteromonadales</taxon>
        <taxon>Colwelliaceae</taxon>
        <taxon>Thalassotalea</taxon>
    </lineage>
</organism>
<dbReference type="RefSeq" id="WP_311583735.1">
    <property type="nucleotide sequence ID" value="NZ_JAVRIF010000009.1"/>
</dbReference>
<reference evidence="2 3" key="1">
    <citation type="submission" date="2023-09" db="EMBL/GenBank/DDBJ databases">
        <authorList>
            <person name="Rey-Velasco X."/>
        </authorList>
    </citation>
    <scope>NUCLEOTIDE SEQUENCE [LARGE SCALE GENOMIC DNA]</scope>
    <source>
        <strain evidence="2 3">W431</strain>
    </source>
</reference>
<dbReference type="Pfam" id="PF02583">
    <property type="entry name" value="Trns_repr_metal"/>
    <property type="match status" value="1"/>
</dbReference>
<gene>
    <name evidence="2" type="ORF">RM573_14735</name>
</gene>
<proteinExistence type="inferred from homology"/>
<evidence type="ECO:0000313" key="3">
    <source>
        <dbReference type="Proteomes" id="UP001266357"/>
    </source>
</evidence>
<evidence type="ECO:0000313" key="2">
    <source>
        <dbReference type="EMBL" id="MDT0604856.1"/>
    </source>
</evidence>
<comment type="caution">
    <text evidence="2">The sequence shown here is derived from an EMBL/GenBank/DDBJ whole genome shotgun (WGS) entry which is preliminary data.</text>
</comment>
<sequence>MAVLQQIMALKGAVNGLMKKLLEAHLCEHLGSKNLTAKRRKEEVEQVIILLKSYLK</sequence>
<comment type="similarity">
    <text evidence="1">Belongs to the FrmR/RcnR family.</text>
</comment>
<dbReference type="Proteomes" id="UP001266357">
    <property type="component" value="Unassembled WGS sequence"/>
</dbReference>
<accession>A0ABU3A3V0</accession>
<protein>
    <submittedName>
        <fullName evidence="2">Metal-sensing transcriptional repressor</fullName>
    </submittedName>
</protein>
<keyword evidence="3" id="KW-1185">Reference proteome</keyword>
<dbReference type="EMBL" id="JAVRIF010000009">
    <property type="protein sequence ID" value="MDT0604856.1"/>
    <property type="molecule type" value="Genomic_DNA"/>
</dbReference>
<evidence type="ECO:0000256" key="1">
    <source>
        <dbReference type="ARBA" id="ARBA00005260"/>
    </source>
</evidence>
<dbReference type="InterPro" id="IPR038390">
    <property type="entry name" value="Metal_Tscrpt_repr_sf"/>
</dbReference>
<name>A0ABU3A3V0_9GAMM</name>